<gene>
    <name evidence="3" type="ORF">UFOPK1440_00311</name>
    <name evidence="4" type="ORF">UFOPK1946_00557</name>
</gene>
<accession>A0A6J6BHF3</accession>
<protein>
    <submittedName>
        <fullName evidence="3">Unannotated protein</fullName>
    </submittedName>
</protein>
<dbReference type="GO" id="GO:0005509">
    <property type="term" value="F:calcium ion binding"/>
    <property type="evidence" value="ECO:0007669"/>
    <property type="project" value="InterPro"/>
</dbReference>
<dbReference type="Pfam" id="PF13385">
    <property type="entry name" value="Laminin_G_3"/>
    <property type="match status" value="1"/>
</dbReference>
<evidence type="ECO:0000256" key="1">
    <source>
        <dbReference type="SAM" id="MobiDB-lite"/>
    </source>
</evidence>
<dbReference type="InterPro" id="IPR013320">
    <property type="entry name" value="ConA-like_dom_sf"/>
</dbReference>
<dbReference type="PROSITE" id="PS50268">
    <property type="entry name" value="CADHERIN_2"/>
    <property type="match status" value="1"/>
</dbReference>
<feature type="domain" description="Cadherin" evidence="2">
    <location>
        <begin position="281"/>
        <end position="385"/>
    </location>
</feature>
<name>A0A6J6BHF3_9ZZZZ</name>
<reference evidence="3" key="1">
    <citation type="submission" date="2020-05" db="EMBL/GenBank/DDBJ databases">
        <authorList>
            <person name="Chiriac C."/>
            <person name="Salcher M."/>
            <person name="Ghai R."/>
            <person name="Kavagutti S V."/>
        </authorList>
    </citation>
    <scope>NUCLEOTIDE SEQUENCE</scope>
</reference>
<evidence type="ECO:0000313" key="4">
    <source>
        <dbReference type="EMBL" id="CAB4622199.1"/>
    </source>
</evidence>
<dbReference type="GO" id="GO:0007156">
    <property type="term" value="P:homophilic cell adhesion via plasma membrane adhesion molecules"/>
    <property type="evidence" value="ECO:0007669"/>
    <property type="project" value="InterPro"/>
</dbReference>
<proteinExistence type="predicted"/>
<organism evidence="3">
    <name type="scientific">freshwater metagenome</name>
    <dbReference type="NCBI Taxonomy" id="449393"/>
    <lineage>
        <taxon>unclassified sequences</taxon>
        <taxon>metagenomes</taxon>
        <taxon>ecological metagenomes</taxon>
    </lineage>
</organism>
<dbReference type="InterPro" id="IPR015919">
    <property type="entry name" value="Cadherin-like_sf"/>
</dbReference>
<dbReference type="EMBL" id="CAEZSP010000008">
    <property type="protein sequence ID" value="CAB4538520.1"/>
    <property type="molecule type" value="Genomic_DNA"/>
</dbReference>
<dbReference type="Gene3D" id="2.60.120.200">
    <property type="match status" value="1"/>
</dbReference>
<evidence type="ECO:0000313" key="3">
    <source>
        <dbReference type="EMBL" id="CAB4538520.1"/>
    </source>
</evidence>
<evidence type="ECO:0000259" key="2">
    <source>
        <dbReference type="PROSITE" id="PS50268"/>
    </source>
</evidence>
<dbReference type="AlphaFoldDB" id="A0A6J6BHF3"/>
<dbReference type="GO" id="GO:0016020">
    <property type="term" value="C:membrane"/>
    <property type="evidence" value="ECO:0007669"/>
    <property type="project" value="InterPro"/>
</dbReference>
<dbReference type="CDD" id="cd11304">
    <property type="entry name" value="Cadherin_repeat"/>
    <property type="match status" value="1"/>
</dbReference>
<dbReference type="Gene3D" id="2.60.40.60">
    <property type="entry name" value="Cadherins"/>
    <property type="match status" value="1"/>
</dbReference>
<dbReference type="InterPro" id="IPR002126">
    <property type="entry name" value="Cadherin-like_dom"/>
</dbReference>
<sequence>MSRLRRTVAATIALALTMTVNYSLTPVAQAVNPCPNTNALNGISGLVLWLRADCVSGSANDPADNSTVTTWSDQSGSGNNATASGTPTFQSDSANLINSQPVISFNGSSTFSSIDIRAATRPNLTIFTVHKARGTGSREGIWGVDNGGWDRFFLVRWSGDNGIVSAGGAVDVAGTGVIGTPTLITTLLRHGVSNESKVYVNGALTSSLTDGSDPNNAYTNLLIGSGGSGLNFTGDIAEVIIFNQALTVSNMQTVNGYLKPKYNLNVSSSNLPVVDSTPPTFTSTNAFTVAENTTTASTVATIKSSESATITISSGADASLFNIVYVDSITASIRFKAAPDFEAPADNGANNVYDLTLTATDPAGNAGTQAITITVSDLTDTSSISSLTLSGSASYGRAVTITAAVTVPARVTFRVRNFRIPGCISKLTSGTSPNITVTCSWKPSIRGSASITATAVPTGAGISSTTATIANVLIGNRSGSR</sequence>
<dbReference type="EMBL" id="CAEZVG010000021">
    <property type="protein sequence ID" value="CAB4622199.1"/>
    <property type="molecule type" value="Genomic_DNA"/>
</dbReference>
<dbReference type="SUPFAM" id="SSF49899">
    <property type="entry name" value="Concanavalin A-like lectins/glucanases"/>
    <property type="match status" value="1"/>
</dbReference>
<dbReference type="SUPFAM" id="SSF49313">
    <property type="entry name" value="Cadherin-like"/>
    <property type="match status" value="1"/>
</dbReference>
<feature type="region of interest" description="Disordered" evidence="1">
    <location>
        <begin position="59"/>
        <end position="86"/>
    </location>
</feature>